<reference evidence="2" key="2">
    <citation type="submission" date="2023-05" db="EMBL/GenBank/DDBJ databases">
        <authorList>
            <consortium name="Lawrence Berkeley National Laboratory"/>
            <person name="Steindorff A."/>
            <person name="Hensen N."/>
            <person name="Bonometti L."/>
            <person name="Westerberg I."/>
            <person name="Brannstrom I.O."/>
            <person name="Guillou S."/>
            <person name="Cros-Aarteil S."/>
            <person name="Calhoun S."/>
            <person name="Haridas S."/>
            <person name="Kuo A."/>
            <person name="Mondo S."/>
            <person name="Pangilinan J."/>
            <person name="Riley R."/>
            <person name="Labutti K."/>
            <person name="Andreopoulos B."/>
            <person name="Lipzen A."/>
            <person name="Chen C."/>
            <person name="Yanf M."/>
            <person name="Daum C."/>
            <person name="Ng V."/>
            <person name="Clum A."/>
            <person name="Ohm R."/>
            <person name="Martin F."/>
            <person name="Silar P."/>
            <person name="Natvig D."/>
            <person name="Lalanne C."/>
            <person name="Gautier V."/>
            <person name="Ament-Velasquez S.L."/>
            <person name="Kruys A."/>
            <person name="Hutchinson M.I."/>
            <person name="Powell A.J."/>
            <person name="Barry K."/>
            <person name="Miller A.N."/>
            <person name="Grigoriev I.V."/>
            <person name="Debuchy R."/>
            <person name="Gladieux P."/>
            <person name="Thoren M.H."/>
            <person name="Johannesson H."/>
        </authorList>
    </citation>
    <scope>NUCLEOTIDE SEQUENCE</scope>
    <source>
        <strain evidence="2">PSN243</strain>
    </source>
</reference>
<feature type="signal peptide" evidence="1">
    <location>
        <begin position="1"/>
        <end position="21"/>
    </location>
</feature>
<dbReference type="AlphaFoldDB" id="A0AAV9GL34"/>
<keyword evidence="1" id="KW-0732">Signal</keyword>
<evidence type="ECO:0000313" key="2">
    <source>
        <dbReference type="EMBL" id="KAK4448919.1"/>
    </source>
</evidence>
<dbReference type="Proteomes" id="UP001321760">
    <property type="component" value="Unassembled WGS sequence"/>
</dbReference>
<comment type="caution">
    <text evidence="2">The sequence shown here is derived from an EMBL/GenBank/DDBJ whole genome shotgun (WGS) entry which is preliminary data.</text>
</comment>
<sequence>MQLLRTSAILAALNAAGSAFALPQGHNAESPATLGPAPVATSSSGLARVLPGVLADQVQVVVFAFGSCMTDAARITYSLFRGSSGCVAVTNRGSINYVPSTVAGS</sequence>
<feature type="chain" id="PRO_5043417944" evidence="1">
    <location>
        <begin position="22"/>
        <end position="105"/>
    </location>
</feature>
<organism evidence="2 3">
    <name type="scientific">Podospora aff. communis PSN243</name>
    <dbReference type="NCBI Taxonomy" id="3040156"/>
    <lineage>
        <taxon>Eukaryota</taxon>
        <taxon>Fungi</taxon>
        <taxon>Dikarya</taxon>
        <taxon>Ascomycota</taxon>
        <taxon>Pezizomycotina</taxon>
        <taxon>Sordariomycetes</taxon>
        <taxon>Sordariomycetidae</taxon>
        <taxon>Sordariales</taxon>
        <taxon>Podosporaceae</taxon>
        <taxon>Podospora</taxon>
    </lineage>
</organism>
<evidence type="ECO:0000256" key="1">
    <source>
        <dbReference type="SAM" id="SignalP"/>
    </source>
</evidence>
<name>A0AAV9GL34_9PEZI</name>
<keyword evidence="3" id="KW-1185">Reference proteome</keyword>
<accession>A0AAV9GL34</accession>
<evidence type="ECO:0000313" key="3">
    <source>
        <dbReference type="Proteomes" id="UP001321760"/>
    </source>
</evidence>
<proteinExistence type="predicted"/>
<gene>
    <name evidence="2" type="ORF">QBC34DRAFT_438695</name>
</gene>
<dbReference type="EMBL" id="MU865940">
    <property type="protein sequence ID" value="KAK4448919.1"/>
    <property type="molecule type" value="Genomic_DNA"/>
</dbReference>
<reference evidence="2" key="1">
    <citation type="journal article" date="2023" name="Mol. Phylogenet. Evol.">
        <title>Genome-scale phylogeny and comparative genomics of the fungal order Sordariales.</title>
        <authorList>
            <person name="Hensen N."/>
            <person name="Bonometti L."/>
            <person name="Westerberg I."/>
            <person name="Brannstrom I.O."/>
            <person name="Guillou S."/>
            <person name="Cros-Aarteil S."/>
            <person name="Calhoun S."/>
            <person name="Haridas S."/>
            <person name="Kuo A."/>
            <person name="Mondo S."/>
            <person name="Pangilinan J."/>
            <person name="Riley R."/>
            <person name="LaButti K."/>
            <person name="Andreopoulos B."/>
            <person name="Lipzen A."/>
            <person name="Chen C."/>
            <person name="Yan M."/>
            <person name="Daum C."/>
            <person name="Ng V."/>
            <person name="Clum A."/>
            <person name="Steindorff A."/>
            <person name="Ohm R.A."/>
            <person name="Martin F."/>
            <person name="Silar P."/>
            <person name="Natvig D.O."/>
            <person name="Lalanne C."/>
            <person name="Gautier V."/>
            <person name="Ament-Velasquez S.L."/>
            <person name="Kruys A."/>
            <person name="Hutchinson M.I."/>
            <person name="Powell A.J."/>
            <person name="Barry K."/>
            <person name="Miller A.N."/>
            <person name="Grigoriev I.V."/>
            <person name="Debuchy R."/>
            <person name="Gladieux P."/>
            <person name="Hiltunen Thoren M."/>
            <person name="Johannesson H."/>
        </authorList>
    </citation>
    <scope>NUCLEOTIDE SEQUENCE</scope>
    <source>
        <strain evidence="2">PSN243</strain>
    </source>
</reference>
<protein>
    <submittedName>
        <fullName evidence="2">Uncharacterized protein</fullName>
    </submittedName>
</protein>